<gene>
    <name evidence="5" type="ORF">HMN09_00504300</name>
</gene>
<feature type="region of interest" description="Disordered" evidence="3">
    <location>
        <begin position="943"/>
        <end position="983"/>
    </location>
</feature>
<dbReference type="PROSITE" id="PS50010">
    <property type="entry name" value="DH_2"/>
    <property type="match status" value="1"/>
</dbReference>
<dbReference type="GO" id="GO:0005737">
    <property type="term" value="C:cytoplasm"/>
    <property type="evidence" value="ECO:0007669"/>
    <property type="project" value="UniProtKB-SubCell"/>
</dbReference>
<name>A0A8H6WCC1_MYCCL</name>
<evidence type="ECO:0000313" key="5">
    <source>
        <dbReference type="EMBL" id="KAF7313484.1"/>
    </source>
</evidence>
<evidence type="ECO:0000256" key="2">
    <source>
        <dbReference type="ARBA" id="ARBA00022490"/>
    </source>
</evidence>
<feature type="region of interest" description="Disordered" evidence="3">
    <location>
        <begin position="358"/>
        <end position="449"/>
    </location>
</feature>
<dbReference type="Proteomes" id="UP000613580">
    <property type="component" value="Unassembled WGS sequence"/>
</dbReference>
<dbReference type="Gene3D" id="1.20.900.10">
    <property type="entry name" value="Dbl homology (DH) domain"/>
    <property type="match status" value="1"/>
</dbReference>
<dbReference type="SMART" id="SM00325">
    <property type="entry name" value="RhoGEF"/>
    <property type="match status" value="1"/>
</dbReference>
<feature type="region of interest" description="Disordered" evidence="3">
    <location>
        <begin position="608"/>
        <end position="686"/>
    </location>
</feature>
<accession>A0A8H6WCC1</accession>
<keyword evidence="2" id="KW-0963">Cytoplasm</keyword>
<feature type="compositionally biased region" description="Acidic residues" evidence="3">
    <location>
        <begin position="490"/>
        <end position="499"/>
    </location>
</feature>
<dbReference type="GO" id="GO:0035025">
    <property type="term" value="P:positive regulation of Rho protein signal transduction"/>
    <property type="evidence" value="ECO:0007669"/>
    <property type="project" value="TreeGrafter"/>
</dbReference>
<evidence type="ECO:0000256" key="3">
    <source>
        <dbReference type="SAM" id="MobiDB-lite"/>
    </source>
</evidence>
<keyword evidence="6" id="KW-1185">Reference proteome</keyword>
<dbReference type="EMBL" id="JACAZE010000006">
    <property type="protein sequence ID" value="KAF7313484.1"/>
    <property type="molecule type" value="Genomic_DNA"/>
</dbReference>
<dbReference type="InterPro" id="IPR051480">
    <property type="entry name" value="Endocytic_GEF_Adapter"/>
</dbReference>
<proteinExistence type="predicted"/>
<feature type="compositionally biased region" description="Low complexity" evidence="3">
    <location>
        <begin position="46"/>
        <end position="57"/>
    </location>
</feature>
<dbReference type="PANTHER" id="PTHR46006:SF6">
    <property type="entry name" value="INTERSECTIN-2 ISOFORM X1"/>
    <property type="match status" value="1"/>
</dbReference>
<feature type="compositionally biased region" description="Basic and acidic residues" evidence="3">
    <location>
        <begin position="100"/>
        <end position="109"/>
    </location>
</feature>
<evidence type="ECO:0000313" key="6">
    <source>
        <dbReference type="Proteomes" id="UP000613580"/>
    </source>
</evidence>
<organism evidence="5 6">
    <name type="scientific">Mycena chlorophos</name>
    <name type="common">Agaric fungus</name>
    <name type="synonym">Agaricus chlorophos</name>
    <dbReference type="NCBI Taxonomy" id="658473"/>
    <lineage>
        <taxon>Eukaryota</taxon>
        <taxon>Fungi</taxon>
        <taxon>Dikarya</taxon>
        <taxon>Basidiomycota</taxon>
        <taxon>Agaricomycotina</taxon>
        <taxon>Agaricomycetes</taxon>
        <taxon>Agaricomycetidae</taxon>
        <taxon>Agaricales</taxon>
        <taxon>Marasmiineae</taxon>
        <taxon>Mycenaceae</taxon>
        <taxon>Mycena</taxon>
    </lineage>
</organism>
<dbReference type="OrthoDB" id="1716625at2759"/>
<evidence type="ECO:0000256" key="1">
    <source>
        <dbReference type="ARBA" id="ARBA00004496"/>
    </source>
</evidence>
<feature type="domain" description="DH" evidence="4">
    <location>
        <begin position="711"/>
        <end position="922"/>
    </location>
</feature>
<feature type="compositionally biased region" description="Pro residues" evidence="3">
    <location>
        <begin position="156"/>
        <end position="167"/>
    </location>
</feature>
<feature type="compositionally biased region" description="Basic and acidic residues" evidence="3">
    <location>
        <begin position="391"/>
        <end position="400"/>
    </location>
</feature>
<evidence type="ECO:0000259" key="4">
    <source>
        <dbReference type="PROSITE" id="PS50010"/>
    </source>
</evidence>
<comment type="subcellular location">
    <subcellularLocation>
        <location evidence="1">Cytoplasm</location>
    </subcellularLocation>
</comment>
<comment type="caution">
    <text evidence="5">The sequence shown here is derived from an EMBL/GenBank/DDBJ whole genome shotgun (WGS) entry which is preliminary data.</text>
</comment>
<dbReference type="AlphaFoldDB" id="A0A8H6WCC1"/>
<dbReference type="Pfam" id="PF00621">
    <property type="entry name" value="RhoGEF"/>
    <property type="match status" value="1"/>
</dbReference>
<dbReference type="GO" id="GO:0005085">
    <property type="term" value="F:guanyl-nucleotide exchange factor activity"/>
    <property type="evidence" value="ECO:0007669"/>
    <property type="project" value="InterPro"/>
</dbReference>
<feature type="compositionally biased region" description="Acidic residues" evidence="3">
    <location>
        <begin position="676"/>
        <end position="686"/>
    </location>
</feature>
<dbReference type="InterPro" id="IPR000219">
    <property type="entry name" value="DH_dom"/>
</dbReference>
<feature type="compositionally biased region" description="Low complexity" evidence="3">
    <location>
        <begin position="638"/>
        <end position="650"/>
    </location>
</feature>
<dbReference type="PANTHER" id="PTHR46006">
    <property type="entry name" value="RHO GUANINE NUCLEOTIDE EXCHANGE FACTOR AT 64C, ISOFORM A"/>
    <property type="match status" value="1"/>
</dbReference>
<feature type="region of interest" description="Disordered" evidence="3">
    <location>
        <begin position="486"/>
        <end position="508"/>
    </location>
</feature>
<feature type="compositionally biased region" description="Polar residues" evidence="3">
    <location>
        <begin position="239"/>
        <end position="250"/>
    </location>
</feature>
<protein>
    <submittedName>
        <fullName evidence="5">DH domain-containing protein</fullName>
    </submittedName>
</protein>
<dbReference type="SUPFAM" id="SSF48065">
    <property type="entry name" value="DBL homology domain (DH-domain)"/>
    <property type="match status" value="1"/>
</dbReference>
<feature type="compositionally biased region" description="Low complexity" evidence="3">
    <location>
        <begin position="964"/>
        <end position="982"/>
    </location>
</feature>
<reference evidence="5" key="1">
    <citation type="submission" date="2020-05" db="EMBL/GenBank/DDBJ databases">
        <title>Mycena genomes resolve the evolution of fungal bioluminescence.</title>
        <authorList>
            <person name="Tsai I.J."/>
        </authorList>
    </citation>
    <scope>NUCLEOTIDE SEQUENCE</scope>
    <source>
        <strain evidence="5">110903Hualien_Pintung</strain>
    </source>
</reference>
<feature type="compositionally biased region" description="Polar residues" evidence="3">
    <location>
        <begin position="661"/>
        <end position="674"/>
    </location>
</feature>
<dbReference type="InterPro" id="IPR035899">
    <property type="entry name" value="DBL_dom_sf"/>
</dbReference>
<feature type="compositionally biased region" description="Basic and acidic residues" evidence="3">
    <location>
        <begin position="258"/>
        <end position="267"/>
    </location>
</feature>
<sequence>MPLNGSFRSKSRSPHPASPRPATFLPPSHYAEAGGLTPRRQDSSDSHSPAESSRRSAFTPIASNSNSSFEFIANSRSVEKKRMSVASAKHTQIAHNKKRELRDRERDLEQGPLTNLPLVEAQLLPSLRDTIDRMTRPPTKPTTSSPAESNVIECAPPSPAPLSPPSKPLKSALRSPTPKLQLKSPRMPEPTPSPKPEVTATTPKRTRPRSRTDPGAPAGVDSVPNSPRHVPASNIPRPRTNTNQSASSTPRIKHHERLGHESSSDLEIRCEREARDRRSLHVVNGVLSSESESSDGELSLRSGVGLGLDLHTPYQPRSSFASKLRARFAGNADTADEAAERRRKELLGLVKGIEKVAQPEGSELGSDAEFDVANREPPRVLVSSSSGTHGDFGRELERGSRPLSFWKRSRSHSPAPPTEKSASRSPIIRQSPRRVDEPHKHSAPSTPAALHRHSVYYADPPPLLPSPPLPETQFTDEEEYNLVTQSPESVYEDDEDEEWPSAVPPTTASKTHLLPQKQIYRHSDDLANSDAVVLALNSRLAAVREREAFGIPPSLSDCEGRERLSFMDSGSELARVGMGRWEEEDGGGNSRRANAGLSYGAENLFRTLSGGRDPLRSRARSSSSATQDSSRRGPVELQRSSIVQSSSERSVYYEDEEEIQQSRAQRESWQTQQVDAVDEQQPELDQDSWQSNLPAAVYASVVDRHGTLELRRQETIHQLLVSEETFVSRLNNTIKLFVLPLRLQDSRQYIAGVPLEIAKLFDWLEDILHLHRQLLNALRRAQETQQPVIERLAESVLKSFVKQLEVYQPYLARLVGVAEMIARFVADKSNDFGEFVRIQESAKECGGWRLEALLVDPVTRLGGYPGIFRTLQEETPKTHVDYVATFVLAHATESMIQVMTEVKFREDEYATIKGISQRIRGAPVLAKRGRRLLQQGQLIRLVPAPGAGGSKQQPQRTGRERSGSHASSGTTSSSDAPTTPLSPRFFDRHSVIPKLKSAGSPRPLVPVPSPTPLQVFVFTDLIVLASASAHRPRYPSNAMGAEEWTLLEVGGLVGVLSVSEQADPFDPKSSVLVLEVVALDLKRPDEQPSVPANALLDTITFRVPTTNNNSDSEDAHKSWLSAFQQSSKFTIRAISMPRKNSSALQDSLSLPKSPSLIAQGTAAHKQEKEERDWWSGCFHEICAELRARAE</sequence>
<feature type="region of interest" description="Disordered" evidence="3">
    <location>
        <begin position="1"/>
        <end position="267"/>
    </location>
</feature>